<reference evidence="9" key="1">
    <citation type="submission" date="2025-08" db="UniProtKB">
        <authorList>
            <consortium name="Ensembl"/>
        </authorList>
    </citation>
    <scope>IDENTIFICATION</scope>
</reference>
<dbReference type="GO" id="GO:0035869">
    <property type="term" value="C:ciliary transition zone"/>
    <property type="evidence" value="ECO:0007669"/>
    <property type="project" value="TreeGrafter"/>
</dbReference>
<evidence type="ECO:0000256" key="6">
    <source>
        <dbReference type="ARBA" id="ARBA00023273"/>
    </source>
</evidence>
<keyword evidence="3 8" id="KW-0812">Transmembrane</keyword>
<dbReference type="Pfam" id="PF09799">
    <property type="entry name" value="Transmemb_17"/>
    <property type="match status" value="1"/>
</dbReference>
<feature type="region of interest" description="Disordered" evidence="7">
    <location>
        <begin position="208"/>
        <end position="230"/>
    </location>
</feature>
<evidence type="ECO:0000256" key="1">
    <source>
        <dbReference type="ARBA" id="ARBA00004138"/>
    </source>
</evidence>
<name>A0A8B9GE22_9PSIT</name>
<keyword evidence="4 8" id="KW-1133">Transmembrane helix</keyword>
<evidence type="ECO:0000256" key="2">
    <source>
        <dbReference type="ARBA" id="ARBA00004141"/>
    </source>
</evidence>
<keyword evidence="5 8" id="KW-0472">Membrane</keyword>
<evidence type="ECO:0000256" key="5">
    <source>
        <dbReference type="ARBA" id="ARBA00023136"/>
    </source>
</evidence>
<feature type="transmembrane region" description="Helical" evidence="8">
    <location>
        <begin position="161"/>
        <end position="182"/>
    </location>
</feature>
<keyword evidence="10" id="KW-1185">Reference proteome</keyword>
<evidence type="ECO:0000256" key="7">
    <source>
        <dbReference type="SAM" id="MobiDB-lite"/>
    </source>
</evidence>
<dbReference type="PANTHER" id="PTHR13531:SF4">
    <property type="entry name" value="TRANSMEMBRANE PROTEIN 17B"/>
    <property type="match status" value="1"/>
</dbReference>
<evidence type="ECO:0000313" key="9">
    <source>
        <dbReference type="Ensembl" id="ENSACOP00000023676.1"/>
    </source>
</evidence>
<evidence type="ECO:0000256" key="4">
    <source>
        <dbReference type="ARBA" id="ARBA00022989"/>
    </source>
</evidence>
<feature type="transmembrane region" description="Helical" evidence="8">
    <location>
        <begin position="129"/>
        <end position="149"/>
    </location>
</feature>
<evidence type="ECO:0000256" key="8">
    <source>
        <dbReference type="SAM" id="Phobius"/>
    </source>
</evidence>
<sequence>GAAMAAHTPLPPNLRRGLVAFSGSLFIDNKTQDRAPSGQRGPAGAEQPCPPCLAHELLASLPLQMMLYFNACYFPVWCLAEGMMLQLKYHLLPGHYQFLLVTTFLILLLVEGSRLYLGYMGNLQEKVPELAGFLLLSFLIQLPLLLFLLTDSQVLCLPLELAVHSLLLAFLLAEITAAFLALRTMSKQLAAQFYLRRWEEGGRVLPGQAAREGPRCRTPPAHAVSPSREY</sequence>
<evidence type="ECO:0008006" key="11">
    <source>
        <dbReference type="Google" id="ProtNLM"/>
    </source>
</evidence>
<dbReference type="PANTHER" id="PTHR13531">
    <property type="entry name" value="GEO07735P1-RELATED-RELATED"/>
    <property type="match status" value="1"/>
</dbReference>
<protein>
    <recommendedName>
        <fullName evidence="11">Transmembrane protein 17B</fullName>
    </recommendedName>
</protein>
<dbReference type="Ensembl" id="ENSACOT00000024488.1">
    <property type="protein sequence ID" value="ENSACOP00000023676.1"/>
    <property type="gene ID" value="ENSACOG00000015984.1"/>
</dbReference>
<dbReference type="GO" id="GO:1905515">
    <property type="term" value="P:non-motile cilium assembly"/>
    <property type="evidence" value="ECO:0007669"/>
    <property type="project" value="TreeGrafter"/>
</dbReference>
<accession>A0A8B9GE22</accession>
<proteinExistence type="predicted"/>
<feature type="transmembrane region" description="Helical" evidence="8">
    <location>
        <begin position="97"/>
        <end position="117"/>
    </location>
</feature>
<dbReference type="Proteomes" id="UP000694522">
    <property type="component" value="Unplaced"/>
</dbReference>
<dbReference type="GO" id="GO:0016020">
    <property type="term" value="C:membrane"/>
    <property type="evidence" value="ECO:0007669"/>
    <property type="project" value="UniProtKB-SubCell"/>
</dbReference>
<evidence type="ECO:0000313" key="10">
    <source>
        <dbReference type="Proteomes" id="UP000694522"/>
    </source>
</evidence>
<dbReference type="AlphaFoldDB" id="A0A8B9GE22"/>
<comment type="subcellular location">
    <subcellularLocation>
        <location evidence="1">Cell projection</location>
        <location evidence="1">Cilium</location>
    </subcellularLocation>
    <subcellularLocation>
        <location evidence="2">Membrane</location>
        <topology evidence="2">Multi-pass membrane protein</topology>
    </subcellularLocation>
</comment>
<feature type="transmembrane region" description="Helical" evidence="8">
    <location>
        <begin position="67"/>
        <end position="85"/>
    </location>
</feature>
<dbReference type="InterPro" id="IPR019184">
    <property type="entry name" value="Uncharacterised_TM-17"/>
</dbReference>
<keyword evidence="6" id="KW-0966">Cell projection</keyword>
<evidence type="ECO:0000256" key="3">
    <source>
        <dbReference type="ARBA" id="ARBA00022692"/>
    </source>
</evidence>
<organism evidence="9 10">
    <name type="scientific">Amazona collaria</name>
    <name type="common">yellow-billed parrot</name>
    <dbReference type="NCBI Taxonomy" id="241587"/>
    <lineage>
        <taxon>Eukaryota</taxon>
        <taxon>Metazoa</taxon>
        <taxon>Chordata</taxon>
        <taxon>Craniata</taxon>
        <taxon>Vertebrata</taxon>
        <taxon>Euteleostomi</taxon>
        <taxon>Archelosauria</taxon>
        <taxon>Archosauria</taxon>
        <taxon>Dinosauria</taxon>
        <taxon>Saurischia</taxon>
        <taxon>Theropoda</taxon>
        <taxon>Coelurosauria</taxon>
        <taxon>Aves</taxon>
        <taxon>Neognathae</taxon>
        <taxon>Neoaves</taxon>
        <taxon>Telluraves</taxon>
        <taxon>Australaves</taxon>
        <taxon>Psittaciformes</taxon>
        <taxon>Psittacidae</taxon>
        <taxon>Amazona</taxon>
    </lineage>
</organism>
<reference evidence="9" key="2">
    <citation type="submission" date="2025-09" db="UniProtKB">
        <authorList>
            <consortium name="Ensembl"/>
        </authorList>
    </citation>
    <scope>IDENTIFICATION</scope>
</reference>